<keyword evidence="2" id="KW-1185">Reference proteome</keyword>
<protein>
    <submittedName>
        <fullName evidence="1">Uncharacterized protein</fullName>
    </submittedName>
</protein>
<accession>A0A3F3QIY8</accession>
<sequence>MVPNNIFVVSWPWNVVGHFACSLCARCCVFSRGTTRPLARNVACVGLLLRLGISQGRHLRKLISHQAGLQLEVVDNIGHKFSDSFDL</sequence>
<dbReference type="GeneID" id="38132393"/>
<dbReference type="Proteomes" id="UP000253729">
    <property type="component" value="Unassembled WGS sequence"/>
</dbReference>
<organism evidence="1 2">
    <name type="scientific">Aspergillus welwitschiae</name>
    <dbReference type="NCBI Taxonomy" id="1341132"/>
    <lineage>
        <taxon>Eukaryota</taxon>
        <taxon>Fungi</taxon>
        <taxon>Dikarya</taxon>
        <taxon>Ascomycota</taxon>
        <taxon>Pezizomycotina</taxon>
        <taxon>Eurotiomycetes</taxon>
        <taxon>Eurotiomycetidae</taxon>
        <taxon>Eurotiales</taxon>
        <taxon>Aspergillaceae</taxon>
        <taxon>Aspergillus</taxon>
        <taxon>Aspergillus subgen. Circumdati</taxon>
    </lineage>
</organism>
<dbReference type="EMBL" id="KZ852032">
    <property type="protein sequence ID" value="RDH39087.1"/>
    <property type="molecule type" value="Genomic_DNA"/>
</dbReference>
<dbReference type="RefSeq" id="XP_026632109.1">
    <property type="nucleotide sequence ID" value="XM_026764037.1"/>
</dbReference>
<evidence type="ECO:0000313" key="2">
    <source>
        <dbReference type="Proteomes" id="UP000253729"/>
    </source>
</evidence>
<dbReference type="AlphaFoldDB" id="A0A3F3QIY8"/>
<proteinExistence type="predicted"/>
<name>A0A3F3QIY8_9EURO</name>
<reference evidence="1 2" key="1">
    <citation type="submission" date="2018-07" db="EMBL/GenBank/DDBJ databases">
        <title>The genomes of Aspergillus section Nigri reveals drivers in fungal speciation.</title>
        <authorList>
            <consortium name="DOE Joint Genome Institute"/>
            <person name="Vesth T.C."/>
            <person name="Nybo J."/>
            <person name="Theobald S."/>
            <person name="Brandl J."/>
            <person name="Frisvad J.C."/>
            <person name="Nielsen K.F."/>
            <person name="Lyhne E.K."/>
            <person name="Kogle M.E."/>
            <person name="Kuo A."/>
            <person name="Riley R."/>
            <person name="Clum A."/>
            <person name="Nolan M."/>
            <person name="Lipzen A."/>
            <person name="Salamov A."/>
            <person name="Henrissat B."/>
            <person name="Wiebenga A."/>
            <person name="De vries R.P."/>
            <person name="Grigoriev I.V."/>
            <person name="Mortensen U.H."/>
            <person name="Andersen M.R."/>
            <person name="Baker S.E."/>
        </authorList>
    </citation>
    <scope>NUCLEOTIDE SEQUENCE [LARGE SCALE GENOMIC DNA]</scope>
    <source>
        <strain evidence="1 2">CBS 139.54b</strain>
    </source>
</reference>
<gene>
    <name evidence="1" type="ORF">BDQ94DRAFT_132337</name>
</gene>
<evidence type="ECO:0000313" key="1">
    <source>
        <dbReference type="EMBL" id="RDH39087.1"/>
    </source>
</evidence>